<dbReference type="InterPro" id="IPR002575">
    <property type="entry name" value="Aminoglycoside_PTrfase"/>
</dbReference>
<sequence length="326" mass="38201">MSKKKGTIPWSQENYYGRIIDWIVEELDKVNLRVQGNIKHIKETDLTLLHRVPTNEDNYYFKAVGSVLKFEAALSKELYRKCPERTGDILAINETEGWLLMKDFKGQPLRIQKDKKLWQKAIGDYAELQISQIGNVDKFLQIGVPDRRMPILKEEINQYLEEMCLTGLSKEETNQILSLLPILLEMCDEMASNIPASIEHGDLHTNNIRIVENKFVFFDWGDASISHPFFSTRVFWHALDNLISSETEWLGMVEEFRPYYLEPWTRFGSMKEIDKTLRISDELACIQRALSWHLYITPNRQDKSDSNHKPSQWLRLLLEHRTLLGK</sequence>
<name>A0A0J1LH97_NIACI</name>
<dbReference type="InterPro" id="IPR011009">
    <property type="entry name" value="Kinase-like_dom_sf"/>
</dbReference>
<dbReference type="EMBL" id="LDPH01000001">
    <property type="protein sequence ID" value="KLV28445.1"/>
    <property type="molecule type" value="Genomic_DNA"/>
</dbReference>
<dbReference type="RefSeq" id="WP_047940140.1">
    <property type="nucleotide sequence ID" value="NZ_JAMAUJ010000001.1"/>
</dbReference>
<gene>
    <name evidence="2" type="ORF">ABW02_01515</name>
</gene>
<organism evidence="2 3">
    <name type="scientific">Niallia circulans</name>
    <name type="common">Bacillus circulans</name>
    <dbReference type="NCBI Taxonomy" id="1397"/>
    <lineage>
        <taxon>Bacteria</taxon>
        <taxon>Bacillati</taxon>
        <taxon>Bacillota</taxon>
        <taxon>Bacilli</taxon>
        <taxon>Bacillales</taxon>
        <taxon>Bacillaceae</taxon>
        <taxon>Niallia</taxon>
    </lineage>
</organism>
<protein>
    <recommendedName>
        <fullName evidence="1">Aminoglycoside phosphotransferase domain-containing protein</fullName>
    </recommendedName>
</protein>
<dbReference type="OrthoDB" id="101887at2"/>
<dbReference type="AlphaFoldDB" id="A0A0J1LH97"/>
<keyword evidence="3" id="KW-1185">Reference proteome</keyword>
<dbReference type="PATRIC" id="fig|1397.4.peg.336"/>
<evidence type="ECO:0000313" key="3">
    <source>
        <dbReference type="Proteomes" id="UP000036045"/>
    </source>
</evidence>
<evidence type="ECO:0000259" key="1">
    <source>
        <dbReference type="Pfam" id="PF01636"/>
    </source>
</evidence>
<reference evidence="2 3" key="1">
    <citation type="submission" date="2015-05" db="EMBL/GenBank/DDBJ databases">
        <title>Whole genome sequence and identification of bacterial endophytes from Costus igneus.</title>
        <authorList>
            <person name="Lee Y.P."/>
            <person name="Gan H.M."/>
            <person name="Eng W."/>
            <person name="Wheatley M.S."/>
            <person name="Caraballo A."/>
            <person name="Polter S."/>
            <person name="Savka M.A."/>
            <person name="Hudson A.O."/>
        </authorList>
    </citation>
    <scope>NUCLEOTIDE SEQUENCE [LARGE SCALE GENOMIC DNA]</scope>
    <source>
        <strain evidence="2 3">RIT379</strain>
    </source>
</reference>
<dbReference type="SUPFAM" id="SSF56112">
    <property type="entry name" value="Protein kinase-like (PK-like)"/>
    <property type="match status" value="1"/>
</dbReference>
<dbReference type="Pfam" id="PF01636">
    <property type="entry name" value="APH"/>
    <property type="match status" value="1"/>
</dbReference>
<proteinExistence type="predicted"/>
<feature type="domain" description="Aminoglycoside phosphotransferase" evidence="1">
    <location>
        <begin position="95"/>
        <end position="230"/>
    </location>
</feature>
<comment type="caution">
    <text evidence="2">The sequence shown here is derived from an EMBL/GenBank/DDBJ whole genome shotgun (WGS) entry which is preliminary data.</text>
</comment>
<dbReference type="Proteomes" id="UP000036045">
    <property type="component" value="Unassembled WGS sequence"/>
</dbReference>
<evidence type="ECO:0000313" key="2">
    <source>
        <dbReference type="EMBL" id="KLV28445.1"/>
    </source>
</evidence>
<accession>A0A0J1LH97</accession>